<proteinExistence type="predicted"/>
<comment type="caution">
    <text evidence="1">The sequence shown here is derived from an EMBL/GenBank/DDBJ whole genome shotgun (WGS) entry which is preliminary data.</text>
</comment>
<name>A0AA39X8U5_9PEZI</name>
<accession>A0AA39X8U5</accession>
<dbReference type="AlphaFoldDB" id="A0AA39X8U5"/>
<dbReference type="EMBL" id="JAULSR010000002">
    <property type="protein sequence ID" value="KAK0629454.1"/>
    <property type="molecule type" value="Genomic_DNA"/>
</dbReference>
<keyword evidence="2" id="KW-1185">Reference proteome</keyword>
<sequence length="131" mass="14890">MRRTLLVVIAGSTFMAERTPQFPLSLANNARRPSPQTSIDAISGVENSLLHDMDSNRNSHAITSRGLCKRNWGQSQSRCPETDNEHKSRYDYYVFQVALLFTVSRQPHSNRFCQVPYRSPSLCSESSCYSQ</sequence>
<gene>
    <name evidence="1" type="ORF">B0T17DRAFT_186345</name>
</gene>
<protein>
    <submittedName>
        <fullName evidence="1">Uncharacterized protein</fullName>
    </submittedName>
</protein>
<evidence type="ECO:0000313" key="1">
    <source>
        <dbReference type="EMBL" id="KAK0629454.1"/>
    </source>
</evidence>
<organism evidence="1 2">
    <name type="scientific">Bombardia bombarda</name>
    <dbReference type="NCBI Taxonomy" id="252184"/>
    <lineage>
        <taxon>Eukaryota</taxon>
        <taxon>Fungi</taxon>
        <taxon>Dikarya</taxon>
        <taxon>Ascomycota</taxon>
        <taxon>Pezizomycotina</taxon>
        <taxon>Sordariomycetes</taxon>
        <taxon>Sordariomycetidae</taxon>
        <taxon>Sordariales</taxon>
        <taxon>Lasiosphaeriaceae</taxon>
        <taxon>Bombardia</taxon>
    </lineage>
</organism>
<dbReference type="Proteomes" id="UP001174934">
    <property type="component" value="Unassembled WGS sequence"/>
</dbReference>
<evidence type="ECO:0000313" key="2">
    <source>
        <dbReference type="Proteomes" id="UP001174934"/>
    </source>
</evidence>
<reference evidence="1" key="1">
    <citation type="submission" date="2023-06" db="EMBL/GenBank/DDBJ databases">
        <title>Genome-scale phylogeny and comparative genomics of the fungal order Sordariales.</title>
        <authorList>
            <consortium name="Lawrence Berkeley National Laboratory"/>
            <person name="Hensen N."/>
            <person name="Bonometti L."/>
            <person name="Westerberg I."/>
            <person name="Brannstrom I.O."/>
            <person name="Guillou S."/>
            <person name="Cros-Aarteil S."/>
            <person name="Calhoun S."/>
            <person name="Haridas S."/>
            <person name="Kuo A."/>
            <person name="Mondo S."/>
            <person name="Pangilinan J."/>
            <person name="Riley R."/>
            <person name="LaButti K."/>
            <person name="Andreopoulos B."/>
            <person name="Lipzen A."/>
            <person name="Chen C."/>
            <person name="Yanf M."/>
            <person name="Daum C."/>
            <person name="Ng V."/>
            <person name="Clum A."/>
            <person name="Steindorff A."/>
            <person name="Ohm R."/>
            <person name="Martin F."/>
            <person name="Silar P."/>
            <person name="Natvig D."/>
            <person name="Lalanne C."/>
            <person name="Gautier V."/>
            <person name="Ament-velasquez S.L."/>
            <person name="Kruys A."/>
            <person name="Hutchinson M.I."/>
            <person name="Powell A.J."/>
            <person name="Barry K."/>
            <person name="Miller A.N."/>
            <person name="Grigoriev I.V."/>
            <person name="Debuchy R."/>
            <person name="Gladieux P."/>
            <person name="Thoren M.H."/>
            <person name="Johannesson H."/>
        </authorList>
    </citation>
    <scope>NUCLEOTIDE SEQUENCE</scope>
    <source>
        <strain evidence="1">SMH3391-2</strain>
    </source>
</reference>